<dbReference type="PIRSF" id="PIRSF002455">
    <property type="entry name" value="ATP_synthase_coupling_factor_6"/>
    <property type="match status" value="1"/>
</dbReference>
<evidence type="ECO:0000256" key="5">
    <source>
        <dbReference type="ARBA" id="ARBA00022792"/>
    </source>
</evidence>
<reference evidence="10" key="1">
    <citation type="submission" date="2022-11" db="UniProtKB">
        <authorList>
            <consortium name="EnsemblMetazoa"/>
        </authorList>
    </citation>
    <scope>IDENTIFICATION</scope>
</reference>
<organism evidence="10 11">
    <name type="scientific">Patiria miniata</name>
    <name type="common">Bat star</name>
    <name type="synonym">Asterina miniata</name>
    <dbReference type="NCBI Taxonomy" id="46514"/>
    <lineage>
        <taxon>Eukaryota</taxon>
        <taxon>Metazoa</taxon>
        <taxon>Echinodermata</taxon>
        <taxon>Eleutherozoa</taxon>
        <taxon>Asterozoa</taxon>
        <taxon>Asteroidea</taxon>
        <taxon>Valvatacea</taxon>
        <taxon>Valvatida</taxon>
        <taxon>Asterinidae</taxon>
        <taxon>Patiria</taxon>
    </lineage>
</organism>
<evidence type="ECO:0000313" key="10">
    <source>
        <dbReference type="EnsemblMetazoa" id="XP_038065813.1"/>
    </source>
</evidence>
<evidence type="ECO:0000313" key="11">
    <source>
        <dbReference type="Proteomes" id="UP000887568"/>
    </source>
</evidence>
<keyword evidence="11" id="KW-1185">Reference proteome</keyword>
<evidence type="ECO:0000256" key="6">
    <source>
        <dbReference type="ARBA" id="ARBA00023065"/>
    </source>
</evidence>
<dbReference type="GO" id="GO:0045259">
    <property type="term" value="C:proton-transporting ATP synthase complex"/>
    <property type="evidence" value="ECO:0007669"/>
    <property type="project" value="UniProtKB-KW"/>
</dbReference>
<keyword evidence="4 9" id="KW-0375">Hydrogen ion transport</keyword>
<dbReference type="RefSeq" id="XP_038065813.1">
    <property type="nucleotide sequence ID" value="XM_038209885.1"/>
</dbReference>
<evidence type="ECO:0000256" key="2">
    <source>
        <dbReference type="ARBA" id="ARBA00022448"/>
    </source>
</evidence>
<dbReference type="OMA" id="SICAYST"/>
<comment type="similarity">
    <text evidence="1 9">Belongs to the eukaryotic ATPase subunit F6 family.</text>
</comment>
<dbReference type="PANTHER" id="PTHR12441:SF10">
    <property type="entry name" value="ATP SYNTHASE-COUPLING FACTOR 6, MITOCHONDRIAL"/>
    <property type="match status" value="1"/>
</dbReference>
<dbReference type="Gene3D" id="1.10.246.110">
    <property type="entry name" value="Mitochondrial ATP synthase-coupling factor 6"/>
    <property type="match status" value="1"/>
</dbReference>
<dbReference type="EnsemblMetazoa" id="XM_038209885.1">
    <property type="protein sequence ID" value="XP_038065813.1"/>
    <property type="gene ID" value="LOC119735931"/>
</dbReference>
<name>A0A914AQA0_PATMI</name>
<dbReference type="Pfam" id="PF05511">
    <property type="entry name" value="ATP-synt_F6"/>
    <property type="match status" value="1"/>
</dbReference>
<comment type="function">
    <text evidence="9">Mitochondrial membrane ATP synthase (F(1)F(0) ATP synthase or Complex V) produces ATP from ADP in the presence of a proton gradient across the membrane which is generated by electron transport complexes of the respiratory chain.</text>
</comment>
<evidence type="ECO:0000256" key="8">
    <source>
        <dbReference type="ARBA" id="ARBA00023136"/>
    </source>
</evidence>
<dbReference type="CTD" id="522"/>
<dbReference type="Proteomes" id="UP000887568">
    <property type="component" value="Unplaced"/>
</dbReference>
<dbReference type="InterPro" id="IPR008387">
    <property type="entry name" value="ATP_synth_f6_mt"/>
</dbReference>
<dbReference type="GO" id="GO:0005743">
    <property type="term" value="C:mitochondrial inner membrane"/>
    <property type="evidence" value="ECO:0007669"/>
    <property type="project" value="UniProtKB-SubCell"/>
</dbReference>
<evidence type="ECO:0000256" key="1">
    <source>
        <dbReference type="ARBA" id="ARBA00007346"/>
    </source>
</evidence>
<comment type="subcellular location">
    <subcellularLocation>
        <location evidence="9">Mitochondrion</location>
    </subcellularLocation>
    <subcellularLocation>
        <location evidence="9">Mitochondrion inner membrane</location>
    </subcellularLocation>
</comment>
<dbReference type="FunFam" id="1.10.246.110:FF:000001">
    <property type="entry name" value="ATP synthase-coupling factor 6, mitochondrial"/>
    <property type="match status" value="1"/>
</dbReference>
<dbReference type="InterPro" id="IPR036204">
    <property type="entry name" value="ATP_synth_f6_sf_mt"/>
</dbReference>
<keyword evidence="7 9" id="KW-0496">Mitochondrion</keyword>
<protein>
    <recommendedName>
        <fullName evidence="9">ATP synthase-coupling factor 6, mitochondrial</fullName>
        <shortName evidence="9">ATPase subunit F6</shortName>
    </recommendedName>
</protein>
<keyword evidence="3" id="KW-0138">CF(0)</keyword>
<keyword evidence="5 9" id="KW-0999">Mitochondrion inner membrane</keyword>
<keyword evidence="8 9" id="KW-0472">Membrane</keyword>
<sequence length="109" mass="12225">MLQQVLRLGPQAHNTLCLVLRRNIAMSTVVMANDKSMTPVQKLYLDKIKEYAKKSKALGGKLVDPDPVIEKDLDTEASRLNKLYGGGDLTQFPTFEFKEIDFDAPADKK</sequence>
<keyword evidence="2 9" id="KW-0813">Transport</keyword>
<dbReference type="GO" id="GO:0015078">
    <property type="term" value="F:proton transmembrane transporter activity"/>
    <property type="evidence" value="ECO:0007669"/>
    <property type="project" value="InterPro"/>
</dbReference>
<accession>A0A914AQA0</accession>
<evidence type="ECO:0000256" key="4">
    <source>
        <dbReference type="ARBA" id="ARBA00022781"/>
    </source>
</evidence>
<dbReference type="PANTHER" id="PTHR12441">
    <property type="entry name" value="ATP SYNTHASE COUPLING FACTOR 6, MITOCHONDRIAL"/>
    <property type="match status" value="1"/>
</dbReference>
<dbReference type="SUPFAM" id="SSF111357">
    <property type="entry name" value="Mitochondrial ATP synthase coupling factor 6"/>
    <property type="match status" value="1"/>
</dbReference>
<evidence type="ECO:0000256" key="9">
    <source>
        <dbReference type="PIRNR" id="PIRNR002455"/>
    </source>
</evidence>
<dbReference type="OrthoDB" id="8902296at2759"/>
<dbReference type="GO" id="GO:0015986">
    <property type="term" value="P:proton motive force-driven ATP synthesis"/>
    <property type="evidence" value="ECO:0007669"/>
    <property type="project" value="InterPro"/>
</dbReference>
<evidence type="ECO:0000256" key="7">
    <source>
        <dbReference type="ARBA" id="ARBA00023128"/>
    </source>
</evidence>
<dbReference type="GeneID" id="119735931"/>
<dbReference type="AlphaFoldDB" id="A0A914AQA0"/>
<keyword evidence="6 9" id="KW-0406">Ion transport</keyword>
<evidence type="ECO:0000256" key="3">
    <source>
        <dbReference type="ARBA" id="ARBA00022547"/>
    </source>
</evidence>
<proteinExistence type="inferred from homology"/>